<gene>
    <name evidence="2" type="ORF">PMES_01189</name>
</gene>
<dbReference type="EMBL" id="APKE01000014">
    <property type="protein sequence ID" value="KAF0676457.1"/>
    <property type="molecule type" value="Genomic_DNA"/>
</dbReference>
<sequence length="46" mass="4505">MTMPPAAAPALLLAALLLQGCGADGAPVPAVPPAPEEAVIRVTETL</sequence>
<feature type="chain" id="PRO_5037342987" evidence="1">
    <location>
        <begin position="26"/>
        <end position="46"/>
    </location>
</feature>
<dbReference type="RefSeq" id="WP_159964588.1">
    <property type="nucleotide sequence ID" value="NZ_APKE01000014.1"/>
</dbReference>
<feature type="signal peptide" evidence="1">
    <location>
        <begin position="1"/>
        <end position="25"/>
    </location>
</feature>
<evidence type="ECO:0000313" key="2">
    <source>
        <dbReference type="EMBL" id="KAF0676457.1"/>
    </source>
</evidence>
<dbReference type="Proteomes" id="UP000698242">
    <property type="component" value="Unassembled WGS sequence"/>
</dbReference>
<name>A0A921NRR1_9RHOB</name>
<evidence type="ECO:0000313" key="3">
    <source>
        <dbReference type="Proteomes" id="UP000698242"/>
    </source>
</evidence>
<proteinExistence type="predicted"/>
<dbReference type="AlphaFoldDB" id="A0A921NRR1"/>
<keyword evidence="1" id="KW-0732">Signal</keyword>
<organism evidence="2 3">
    <name type="scientific">Profundibacterium mesophilum KAUST100406-0324</name>
    <dbReference type="NCBI Taxonomy" id="1037889"/>
    <lineage>
        <taxon>Bacteria</taxon>
        <taxon>Pseudomonadati</taxon>
        <taxon>Pseudomonadota</taxon>
        <taxon>Alphaproteobacteria</taxon>
        <taxon>Rhodobacterales</taxon>
        <taxon>Roseobacteraceae</taxon>
        <taxon>Profundibacterium</taxon>
    </lineage>
</organism>
<protein>
    <submittedName>
        <fullName evidence="2">Uncharacterized protein</fullName>
    </submittedName>
</protein>
<reference evidence="2" key="1">
    <citation type="submission" date="2013-03" db="EMBL/GenBank/DDBJ databases">
        <title>Genome Sequence of the Profundibacterium mesophilum strain KAUST100406-0324T from Red Sea, a novel genus in the family Rhodobacteraceae.</title>
        <authorList>
            <person name="Essack M."/>
            <person name="Alam I."/>
            <person name="Lafi F."/>
            <person name="Alawi W."/>
            <person name="Kamanu F."/>
            <person name="Al-Suwailem A."/>
            <person name="Lee O.O."/>
            <person name="Xu Y."/>
            <person name="Bajic V."/>
            <person name="Qian P.-Y."/>
            <person name="Archer J."/>
        </authorList>
    </citation>
    <scope>NUCLEOTIDE SEQUENCE</scope>
    <source>
        <strain evidence="2">KAUST100406-0324</strain>
    </source>
</reference>
<evidence type="ECO:0000256" key="1">
    <source>
        <dbReference type="SAM" id="SignalP"/>
    </source>
</evidence>
<accession>A0A921NRR1</accession>
<keyword evidence="3" id="KW-1185">Reference proteome</keyword>
<comment type="caution">
    <text evidence="2">The sequence shown here is derived from an EMBL/GenBank/DDBJ whole genome shotgun (WGS) entry which is preliminary data.</text>
</comment>